<sequence>MEIFSWSLFLAHPKLLMFASAFLSATVLPGNSEVIFVALSKSLLFAHGFFSTELWSIIFIATLGNSLGSMTTYWIGCWFPKFSQNRPHFWALDKIKRYGIWVLLLSWLPIVGDMFCALAGWLRLNWLYSAILICIGKFLRYVLLLGVSWGLFNG</sequence>
<keyword evidence="1" id="KW-0812">Transmembrane</keyword>
<proteinExistence type="predicted"/>
<feature type="transmembrane region" description="Helical" evidence="1">
    <location>
        <begin position="128"/>
        <end position="152"/>
    </location>
</feature>
<dbReference type="RefSeq" id="WP_078217752.1">
    <property type="nucleotide sequence ID" value="NZ_MUXZ01000006.1"/>
</dbReference>
<evidence type="ECO:0000256" key="1">
    <source>
        <dbReference type="SAM" id="Phobius"/>
    </source>
</evidence>
<name>A0A1V4B302_9PAST</name>
<dbReference type="EMBL" id="UGHF01000001">
    <property type="protein sequence ID" value="STO59107.1"/>
    <property type="molecule type" value="Genomic_DNA"/>
</dbReference>
<dbReference type="Proteomes" id="UP000254329">
    <property type="component" value="Unassembled WGS sequence"/>
</dbReference>
<keyword evidence="1" id="KW-1133">Transmembrane helix</keyword>
<evidence type="ECO:0000313" key="2">
    <source>
        <dbReference type="EMBL" id="STO59107.1"/>
    </source>
</evidence>
<gene>
    <name evidence="2" type="primary">yqaA</name>
    <name evidence="2" type="ORF">NCTC1659_00332</name>
</gene>
<feature type="transmembrane region" description="Helical" evidence="1">
    <location>
        <begin position="100"/>
        <end position="122"/>
    </location>
</feature>
<reference evidence="2 3" key="1">
    <citation type="submission" date="2018-06" db="EMBL/GenBank/DDBJ databases">
        <authorList>
            <consortium name="Pathogen Informatics"/>
            <person name="Doyle S."/>
        </authorList>
    </citation>
    <scope>NUCLEOTIDE SEQUENCE [LARGE SCALE GENOMIC DNA]</scope>
    <source>
        <strain evidence="2 3">NCTC1659</strain>
    </source>
</reference>
<keyword evidence="3" id="KW-1185">Reference proteome</keyword>
<protein>
    <submittedName>
        <fullName evidence="2">Inner membrane protein</fullName>
    </submittedName>
</protein>
<dbReference type="AlphaFoldDB" id="A0A1V4B302"/>
<evidence type="ECO:0000313" key="3">
    <source>
        <dbReference type="Proteomes" id="UP000254329"/>
    </source>
</evidence>
<keyword evidence="1" id="KW-0472">Membrane</keyword>
<dbReference type="STRING" id="733.B0186_02120"/>
<dbReference type="InterPro" id="IPR051311">
    <property type="entry name" value="DedA_domain"/>
</dbReference>
<accession>A0A1V4B302</accession>
<organism evidence="2 3">
    <name type="scientific">Canicola haemoglobinophilus</name>
    <dbReference type="NCBI Taxonomy" id="733"/>
    <lineage>
        <taxon>Bacteria</taxon>
        <taxon>Pseudomonadati</taxon>
        <taxon>Pseudomonadota</taxon>
        <taxon>Gammaproteobacteria</taxon>
        <taxon>Pasteurellales</taxon>
        <taxon>Pasteurellaceae</taxon>
        <taxon>Canicola</taxon>
    </lineage>
</organism>
<dbReference type="PANTHER" id="PTHR42709">
    <property type="entry name" value="ALKALINE PHOSPHATASE LIKE PROTEIN"/>
    <property type="match status" value="1"/>
</dbReference>
<dbReference type="PANTHER" id="PTHR42709:SF4">
    <property type="entry name" value="INNER MEMBRANE PROTEIN YQAA"/>
    <property type="match status" value="1"/>
</dbReference>